<keyword evidence="1" id="KW-0862">Zinc</keyword>
<comment type="caution">
    <text evidence="4">The sequence shown here is derived from an EMBL/GenBank/DDBJ whole genome shotgun (WGS) entry which is preliminary data.</text>
</comment>
<feature type="domain" description="C2H2-type" evidence="3">
    <location>
        <begin position="819"/>
        <end position="847"/>
    </location>
</feature>
<evidence type="ECO:0000259" key="3">
    <source>
        <dbReference type="PROSITE" id="PS50157"/>
    </source>
</evidence>
<feature type="compositionally biased region" description="Polar residues" evidence="2">
    <location>
        <begin position="579"/>
        <end position="599"/>
    </location>
</feature>
<feature type="compositionally biased region" description="Basic and acidic residues" evidence="2">
    <location>
        <begin position="750"/>
        <end position="763"/>
    </location>
</feature>
<keyword evidence="1" id="KW-0479">Metal-binding</keyword>
<feature type="compositionally biased region" description="Polar residues" evidence="2">
    <location>
        <begin position="622"/>
        <end position="640"/>
    </location>
</feature>
<feature type="region of interest" description="Disordered" evidence="2">
    <location>
        <begin position="1235"/>
        <end position="1349"/>
    </location>
</feature>
<dbReference type="EMBL" id="JRES01001641">
    <property type="protein sequence ID" value="KNC21299.1"/>
    <property type="molecule type" value="Genomic_DNA"/>
</dbReference>
<feature type="compositionally biased region" description="Polar residues" evidence="2">
    <location>
        <begin position="764"/>
        <end position="773"/>
    </location>
</feature>
<evidence type="ECO:0000313" key="4">
    <source>
        <dbReference type="EMBL" id="KNC21299.1"/>
    </source>
</evidence>
<organism evidence="4 5">
    <name type="scientific">Lucilia cuprina</name>
    <name type="common">Green bottle fly</name>
    <name type="synonym">Australian sheep blowfly</name>
    <dbReference type="NCBI Taxonomy" id="7375"/>
    <lineage>
        <taxon>Eukaryota</taxon>
        <taxon>Metazoa</taxon>
        <taxon>Ecdysozoa</taxon>
        <taxon>Arthropoda</taxon>
        <taxon>Hexapoda</taxon>
        <taxon>Insecta</taxon>
        <taxon>Pterygota</taxon>
        <taxon>Neoptera</taxon>
        <taxon>Endopterygota</taxon>
        <taxon>Diptera</taxon>
        <taxon>Brachycera</taxon>
        <taxon>Muscomorpha</taxon>
        <taxon>Oestroidea</taxon>
        <taxon>Calliphoridae</taxon>
        <taxon>Luciliinae</taxon>
        <taxon>Lucilia</taxon>
    </lineage>
</organism>
<dbReference type="InterPro" id="IPR013087">
    <property type="entry name" value="Znf_C2H2_type"/>
</dbReference>
<evidence type="ECO:0000256" key="1">
    <source>
        <dbReference type="PROSITE-ProRule" id="PRU00042"/>
    </source>
</evidence>
<feature type="region of interest" description="Disordered" evidence="2">
    <location>
        <begin position="499"/>
        <end position="539"/>
    </location>
</feature>
<reference evidence="4 5" key="1">
    <citation type="journal article" date="2015" name="Nat. Commun.">
        <title>Lucilia cuprina genome unlocks parasitic fly biology to underpin future interventions.</title>
        <authorList>
            <person name="Anstead C.A."/>
            <person name="Korhonen P.K."/>
            <person name="Young N.D."/>
            <person name="Hall R.S."/>
            <person name="Jex A.R."/>
            <person name="Murali S.C."/>
            <person name="Hughes D.S."/>
            <person name="Lee S.F."/>
            <person name="Perry T."/>
            <person name="Stroehlein A.J."/>
            <person name="Ansell B.R."/>
            <person name="Breugelmans B."/>
            <person name="Hofmann A."/>
            <person name="Qu J."/>
            <person name="Dugan S."/>
            <person name="Lee S.L."/>
            <person name="Chao H."/>
            <person name="Dinh H."/>
            <person name="Han Y."/>
            <person name="Doddapaneni H.V."/>
            <person name="Worley K.C."/>
            <person name="Muzny D.M."/>
            <person name="Ioannidis P."/>
            <person name="Waterhouse R.M."/>
            <person name="Zdobnov E.M."/>
            <person name="James P.J."/>
            <person name="Bagnall N.H."/>
            <person name="Kotze A.C."/>
            <person name="Gibbs R.A."/>
            <person name="Richards S."/>
            <person name="Batterham P."/>
            <person name="Gasser R.B."/>
        </authorList>
    </citation>
    <scope>NUCLEOTIDE SEQUENCE [LARGE SCALE GENOMIC DNA]</scope>
    <source>
        <strain evidence="4 5">LS</strain>
        <tissue evidence="4">Full body</tissue>
    </source>
</reference>
<feature type="domain" description="C2H2-type" evidence="3">
    <location>
        <begin position="265"/>
        <end position="293"/>
    </location>
</feature>
<dbReference type="SUPFAM" id="SSF57667">
    <property type="entry name" value="beta-beta-alpha zinc fingers"/>
    <property type="match status" value="2"/>
</dbReference>
<accession>A0A0L0BQ07</accession>
<keyword evidence="5" id="KW-1185">Reference proteome</keyword>
<feature type="compositionally biased region" description="Low complexity" evidence="2">
    <location>
        <begin position="24"/>
        <end position="80"/>
    </location>
</feature>
<feature type="compositionally biased region" description="Polar residues" evidence="2">
    <location>
        <begin position="1325"/>
        <end position="1347"/>
    </location>
</feature>
<feature type="compositionally biased region" description="Low complexity" evidence="2">
    <location>
        <begin position="188"/>
        <end position="197"/>
    </location>
</feature>
<dbReference type="PROSITE" id="PS50157">
    <property type="entry name" value="ZINC_FINGER_C2H2_2"/>
    <property type="match status" value="4"/>
</dbReference>
<feature type="compositionally biased region" description="Low complexity" evidence="2">
    <location>
        <begin position="568"/>
        <end position="578"/>
    </location>
</feature>
<dbReference type="STRING" id="7375.A0A0L0BQ07"/>
<feature type="region of interest" description="Disordered" evidence="2">
    <location>
        <begin position="1"/>
        <end position="141"/>
    </location>
</feature>
<feature type="domain" description="C2H2-type" evidence="3">
    <location>
        <begin position="422"/>
        <end position="450"/>
    </location>
</feature>
<dbReference type="InterPro" id="IPR036236">
    <property type="entry name" value="Znf_C2H2_sf"/>
</dbReference>
<dbReference type="OMA" id="FNPDAYC"/>
<name>A0A0L0BQ07_LUCCU</name>
<dbReference type="SMART" id="SM00355">
    <property type="entry name" value="ZnF_C2H2"/>
    <property type="match status" value="10"/>
</dbReference>
<feature type="compositionally biased region" description="Polar residues" evidence="2">
    <location>
        <begin position="325"/>
        <end position="353"/>
    </location>
</feature>
<feature type="domain" description="C2H2-type" evidence="3">
    <location>
        <begin position="891"/>
        <end position="914"/>
    </location>
</feature>
<feature type="compositionally biased region" description="Low complexity" evidence="2">
    <location>
        <begin position="519"/>
        <end position="536"/>
    </location>
</feature>
<evidence type="ECO:0000256" key="2">
    <source>
        <dbReference type="SAM" id="MobiDB-lite"/>
    </source>
</evidence>
<gene>
    <name evidence="4" type="ORF">FF38_08401</name>
</gene>
<keyword evidence="1" id="KW-0863">Zinc-finger</keyword>
<feature type="compositionally biased region" description="Basic and acidic residues" evidence="2">
    <location>
        <begin position="1243"/>
        <end position="1266"/>
    </location>
</feature>
<dbReference type="PROSITE" id="PS00028">
    <property type="entry name" value="ZINC_FINGER_C2H2_1"/>
    <property type="match status" value="9"/>
</dbReference>
<evidence type="ECO:0000313" key="5">
    <source>
        <dbReference type="Proteomes" id="UP000037069"/>
    </source>
</evidence>
<feature type="region of interest" description="Disordered" evidence="2">
    <location>
        <begin position="622"/>
        <end position="641"/>
    </location>
</feature>
<protein>
    <recommendedName>
        <fullName evidence="3">C2H2-type domain-containing protein</fullName>
    </recommendedName>
</protein>
<dbReference type="PANTHER" id="PTHR21190">
    <property type="entry name" value="GH10077P"/>
    <property type="match status" value="1"/>
</dbReference>
<dbReference type="GO" id="GO:0008270">
    <property type="term" value="F:zinc ion binding"/>
    <property type="evidence" value="ECO:0007669"/>
    <property type="project" value="UniProtKB-KW"/>
</dbReference>
<feature type="region of interest" description="Disordered" evidence="2">
    <location>
        <begin position="562"/>
        <end position="605"/>
    </location>
</feature>
<dbReference type="Gene3D" id="3.30.160.60">
    <property type="entry name" value="Classic Zinc Finger"/>
    <property type="match status" value="2"/>
</dbReference>
<feature type="region of interest" description="Disordered" evidence="2">
    <location>
        <begin position="1110"/>
        <end position="1143"/>
    </location>
</feature>
<dbReference type="Proteomes" id="UP000037069">
    <property type="component" value="Unassembled WGS sequence"/>
</dbReference>
<proteinExistence type="predicted"/>
<feature type="region of interest" description="Disordered" evidence="2">
    <location>
        <begin position="172"/>
        <end position="199"/>
    </location>
</feature>
<feature type="compositionally biased region" description="Polar residues" evidence="2">
    <location>
        <begin position="116"/>
        <end position="132"/>
    </location>
</feature>
<feature type="compositionally biased region" description="Low complexity" evidence="2">
    <location>
        <begin position="94"/>
        <end position="115"/>
    </location>
</feature>
<feature type="region of interest" description="Disordered" evidence="2">
    <location>
        <begin position="721"/>
        <end position="789"/>
    </location>
</feature>
<dbReference type="PANTHER" id="PTHR21190:SF1">
    <property type="entry name" value="GH10077P"/>
    <property type="match status" value="1"/>
</dbReference>
<feature type="region of interest" description="Disordered" evidence="2">
    <location>
        <begin position="319"/>
        <end position="354"/>
    </location>
</feature>
<feature type="compositionally biased region" description="Polar residues" evidence="2">
    <location>
        <begin position="1289"/>
        <end position="1302"/>
    </location>
</feature>
<sequence>MAASIYATPPPDLSSEDTALSDVSNTSSTTNANATTAATATLKQLTNNNNTNNNTCEETSTAITSTTSSTLSTSNNNNNNKQKRTISDVLKDTNNSSSTSSSSSSSKPSINNLSNTTQCSSKLPTMGSSTNAIAHDNGDDDNEAANTMAAVAAAANAAMQLQLLEAINDAAKKRRKQHNPSRMDEESNNANNSNTSAPTVDYEDKLSKMFLPKSMEQFKETFELLQQQQHIENISKTQELNDHKMVDHQQQQQQHQQAYSNPYHTFCKECGENFENEFKLSLHMMQEHNENSEGYANHQGTTGDMTPLDILASVKVKLERPECESPSSNHNSDPGSNTHDQSQQHNNTNSAGLLTNGKDLQQQQQQWMGGPAMAPMGFPFPPEAAAAAALQAGGYLPLLGVPGFPGVDGLNRPPLRIFNPEAFCELCNKEFCNKYFLKTHKANKHGIYDPSSDGLSSSQQQQQNASMNAMNQMFQLQMQQQHQHLQQQQQMQMELAQQKLMNEQQRKDSEASSTLNSPTTKATSSNSQQQSNAQVTPPAPAPVFCDICSKRFTNVFAMRRHRAKAHEQNSNSNSQRNSPSEGSSNSLEATTPSTQTSEIATGKQFQMPEGFRQDFVLEQEEVSFTPQPRKLSPQSQQQAREANFAHDKLKRLGVLNPEAFCEICCKEYCNKYFLRTHKWKRHGIFMPPEEADNPQKLPTWPFMNMPGMPVNLMMAQRMMSGGAEAAATEELPQQSSKRIKLEQPDEDEGLKDSNNDENQENRSENNQVLSVPSTPEPSKLMADSQTMAQSPEAAMGLQNLQKLQTMIQQLNDLNGKRPIACHLCGREMENQYALQAHIMAEHAGGMEGAMPPLNFPSQLLMQQQALLKQSPNGSPSSLMPLMGIGAGSGELRCTPCEREFTNLPEFQKHITEVHLLTNTSGSPLREGFVTPERPINPAMAQSTRPPYTITPTSSYCEICNKELCNKYFMKTHMQRMHGIEIENGAQIGGVVCNICNKELCSKYFLRVHKHNTHGIIEDGAPLPQPRQNGLNLETALQQQMLETEGLNRNLNMSPFGSGGSEGKNDSYTSSTYTEICPICTRRFRNVKWLRSHLISEHGPSGMDKVRELEQQYGGSLSKPSSPTLKVPNGSSSAGSSNTPTAVPSPAQLAQALQNLNAQHLLQNMPKNNMANAFNNEQNLQSPQLKEYQCSMCPFTTPYYAFLFIHERTHSIINNNEQEPEQEENNEQHFKQEKLEEPLQQPQHQEESSQERKESKSLKRKSSRETPPEIVALDEDDNEELENKLQQEQVSFVTNNEPTNLSMRTPSPTEITSTTSREDMPKPLSPKSQLTQDNSISDSKDYQQTSLSPRGFRSAACSPVFANFQQQFLQEIAQQSGKPASFAVPREDETSTQMQAFVIEAVAQGGGGDDHDDADDVGADVVSNRFVPAIVYLPVKERLTGTMKLSFNLTPV</sequence>
<feature type="compositionally biased region" description="Polar residues" evidence="2">
    <location>
        <begin position="1112"/>
        <end position="1141"/>
    </location>
</feature>
<feature type="compositionally biased region" description="Low complexity" evidence="2">
    <location>
        <begin position="1303"/>
        <end position="1314"/>
    </location>
</feature>
<dbReference type="OrthoDB" id="10020956at2759"/>